<comment type="caution">
    <text evidence="1">The sequence shown here is derived from an EMBL/GenBank/DDBJ whole genome shotgun (WGS) entry which is preliminary data.</text>
</comment>
<proteinExistence type="predicted"/>
<dbReference type="Proteomes" id="UP001295684">
    <property type="component" value="Unassembled WGS sequence"/>
</dbReference>
<keyword evidence="2" id="KW-1185">Reference proteome</keyword>
<organism evidence="1 2">
    <name type="scientific">Euplotes crassus</name>
    <dbReference type="NCBI Taxonomy" id="5936"/>
    <lineage>
        <taxon>Eukaryota</taxon>
        <taxon>Sar</taxon>
        <taxon>Alveolata</taxon>
        <taxon>Ciliophora</taxon>
        <taxon>Intramacronucleata</taxon>
        <taxon>Spirotrichea</taxon>
        <taxon>Hypotrichia</taxon>
        <taxon>Euplotida</taxon>
        <taxon>Euplotidae</taxon>
        <taxon>Moneuplotes</taxon>
    </lineage>
</organism>
<gene>
    <name evidence="1" type="ORF">ECRASSUSDP1_LOCUS2066</name>
</gene>
<evidence type="ECO:0000313" key="1">
    <source>
        <dbReference type="EMBL" id="CAI2360761.1"/>
    </source>
</evidence>
<sequence length="91" mass="10837">MGIFSILGFIYLLLLLSFVILLIRPCLPIVDLVICEKESCQNFLKWVFLILFTKINFHHGYLYFYEFSSSNVLKKFIRMNGSIYQQRKYAI</sequence>
<dbReference type="EMBL" id="CAMPGE010001957">
    <property type="protein sequence ID" value="CAI2360761.1"/>
    <property type="molecule type" value="Genomic_DNA"/>
</dbReference>
<accession>A0AAD1U5Z0</accession>
<name>A0AAD1U5Z0_EUPCR</name>
<protein>
    <submittedName>
        <fullName evidence="1">Uncharacterized protein</fullName>
    </submittedName>
</protein>
<evidence type="ECO:0000313" key="2">
    <source>
        <dbReference type="Proteomes" id="UP001295684"/>
    </source>
</evidence>
<dbReference type="AlphaFoldDB" id="A0AAD1U5Z0"/>
<reference evidence="1" key="1">
    <citation type="submission" date="2023-07" db="EMBL/GenBank/DDBJ databases">
        <authorList>
            <consortium name="AG Swart"/>
            <person name="Singh M."/>
            <person name="Singh A."/>
            <person name="Seah K."/>
            <person name="Emmerich C."/>
        </authorList>
    </citation>
    <scope>NUCLEOTIDE SEQUENCE</scope>
    <source>
        <strain evidence="1">DP1</strain>
    </source>
</reference>